<dbReference type="RefSeq" id="WP_118418200.1">
    <property type="nucleotide sequence ID" value="NZ_JAQDLI010000001.1"/>
</dbReference>
<dbReference type="Proteomes" id="UP000266492">
    <property type="component" value="Unassembled WGS sequence"/>
</dbReference>
<gene>
    <name evidence="1" type="ORF">DWX70_01145</name>
</gene>
<sequence length="162" mass="18936">MKRVDGSIEVSLLECVNPKKNKWRVRWDIQNTEEDSNSATYMEEEFDHQPTIDEIKSLIIGWYNSQIDKDILSGMVYNGVQVWLSSENQFNYKAAYDLAIQTNGKSLPVVFKFGTEDEPVYKQFNTLNELTNFYSQTMTYVQNTLAKGWQVKDSIDFSKYRI</sequence>
<dbReference type="AlphaFoldDB" id="A0A395W7I6"/>
<name>A0A395W7I6_BACOV</name>
<evidence type="ECO:0000313" key="2">
    <source>
        <dbReference type="Proteomes" id="UP000266492"/>
    </source>
</evidence>
<protein>
    <recommendedName>
        <fullName evidence="3">DUF4376 domain-containing protein</fullName>
    </recommendedName>
</protein>
<proteinExistence type="predicted"/>
<reference evidence="1 2" key="1">
    <citation type="submission" date="2018-08" db="EMBL/GenBank/DDBJ databases">
        <title>A genome reference for cultivated species of the human gut microbiota.</title>
        <authorList>
            <person name="Zou Y."/>
            <person name="Xue W."/>
            <person name="Luo G."/>
        </authorList>
    </citation>
    <scope>NUCLEOTIDE SEQUENCE [LARGE SCALE GENOMIC DNA]</scope>
    <source>
        <strain evidence="1 2">AF20-9LB</strain>
    </source>
</reference>
<dbReference type="EMBL" id="QRVZ01000001">
    <property type="protein sequence ID" value="RGS88168.1"/>
    <property type="molecule type" value="Genomic_DNA"/>
</dbReference>
<comment type="caution">
    <text evidence="1">The sequence shown here is derived from an EMBL/GenBank/DDBJ whole genome shotgun (WGS) entry which is preliminary data.</text>
</comment>
<evidence type="ECO:0008006" key="3">
    <source>
        <dbReference type="Google" id="ProtNLM"/>
    </source>
</evidence>
<accession>A0A395W7I6</accession>
<organism evidence="1 2">
    <name type="scientific">Bacteroides ovatus</name>
    <dbReference type="NCBI Taxonomy" id="28116"/>
    <lineage>
        <taxon>Bacteria</taxon>
        <taxon>Pseudomonadati</taxon>
        <taxon>Bacteroidota</taxon>
        <taxon>Bacteroidia</taxon>
        <taxon>Bacteroidales</taxon>
        <taxon>Bacteroidaceae</taxon>
        <taxon>Bacteroides</taxon>
    </lineage>
</organism>
<evidence type="ECO:0000313" key="1">
    <source>
        <dbReference type="EMBL" id="RGS88168.1"/>
    </source>
</evidence>